<protein>
    <submittedName>
        <fullName evidence="2">Uncharacterized protein</fullName>
    </submittedName>
</protein>
<evidence type="ECO:0000256" key="1">
    <source>
        <dbReference type="SAM" id="Phobius"/>
    </source>
</evidence>
<reference evidence="2" key="1">
    <citation type="submission" date="2019-07" db="EMBL/GenBank/DDBJ databases">
        <title>The discovery of a new lineage B mimivirus raises questions about particles surface fibrils.</title>
        <authorList>
            <person name="Silva L.K.S."/>
            <person name="Rodrigues R.A.L."/>
            <person name="Andrade A.C.S.P."/>
            <person name="Hikida H."/>
            <person name="Andreani J."/>
            <person name="Levasseur A."/>
            <person name="La Scola B."/>
            <person name="Abrahao J.S."/>
        </authorList>
    </citation>
    <scope>NUCLEOTIDE SEQUENCE</scope>
    <source>
        <strain evidence="2">B60</strain>
    </source>
</reference>
<evidence type="ECO:0000313" key="2">
    <source>
        <dbReference type="EMBL" id="QID05972.1"/>
    </source>
</evidence>
<proteinExistence type="predicted"/>
<sequence length="173" mass="20550">MKIFRGFYKFLKALTIKKNPKFLIIYGNYGGAGYSARSTFISKENKIYILDNNNQFTITQEMTIQDYCNYYLKLFQDIDVEDEFDACFKLHDLDTNTTNLKDIIKASHALPINMSKIDPVFYLSYPIIFLIGVFYFSIFNRVENFDENDIIHINEYRSQCQNIYSDKYNIKYI</sequence>
<name>A0A6G6AAW1_9VIRU</name>
<dbReference type="EMBL" id="MN175499">
    <property type="protein sequence ID" value="QID05972.1"/>
    <property type="molecule type" value="Genomic_DNA"/>
</dbReference>
<organism evidence="2">
    <name type="scientific">Borely moumouvirus</name>
    <dbReference type="NCBI Taxonomy" id="2712067"/>
    <lineage>
        <taxon>Viruses</taxon>
        <taxon>Varidnaviria</taxon>
        <taxon>Bamfordvirae</taxon>
        <taxon>Nucleocytoviricota</taxon>
        <taxon>Megaviricetes</taxon>
        <taxon>Imitervirales</taxon>
        <taxon>Mimiviridae</taxon>
        <taxon>Megamimivirinae</taxon>
        <taxon>Moumouvirus</taxon>
    </lineage>
</organism>
<keyword evidence="1" id="KW-1133">Transmembrane helix</keyword>
<keyword evidence="1" id="KW-0812">Transmembrane</keyword>
<keyword evidence="1" id="KW-0472">Membrane</keyword>
<accession>A0A6G6AAW1</accession>
<feature type="transmembrane region" description="Helical" evidence="1">
    <location>
        <begin position="120"/>
        <end position="138"/>
    </location>
</feature>